<protein>
    <submittedName>
        <fullName evidence="3">Aldo/keto reductase</fullName>
    </submittedName>
</protein>
<dbReference type="PANTHER" id="PTHR43364:SF4">
    <property type="entry name" value="NAD(P)-LINKED OXIDOREDUCTASE SUPERFAMILY PROTEIN"/>
    <property type="match status" value="1"/>
</dbReference>
<evidence type="ECO:0000259" key="2">
    <source>
        <dbReference type="Pfam" id="PF00248"/>
    </source>
</evidence>
<gene>
    <name evidence="3" type="ORF">KEG57_09830</name>
</gene>
<evidence type="ECO:0000256" key="1">
    <source>
        <dbReference type="ARBA" id="ARBA00023002"/>
    </source>
</evidence>
<dbReference type="PANTHER" id="PTHR43364">
    <property type="entry name" value="NADH-SPECIFIC METHYLGLYOXAL REDUCTASE-RELATED"/>
    <property type="match status" value="1"/>
</dbReference>
<dbReference type="InterPro" id="IPR023210">
    <property type="entry name" value="NADP_OxRdtase_dom"/>
</dbReference>
<dbReference type="Gene3D" id="3.20.20.100">
    <property type="entry name" value="NADP-dependent oxidoreductase domain"/>
    <property type="match status" value="1"/>
</dbReference>
<sequence>MRYKLLGRTGIKVSELCLGTMSFGDRWGFGADEATSIEVAAAYAEAGGNFLDTANKYHEGHTEEICGKIIASNRDRWVLATKFTLTTANGDPNASGNSRKNMVQAVHKSLGRLGTDYIDLLWVHAWDFTTGVEEVMRGLDDLVRAGKVLSIGISDAPAWVVSQANTVAILRGLSPFAALQIEYSLIERTVERELIPMAEAFGITLTPWAPLGGGVLTGKYSRSGGAPEDTKRAAGNEQRLSPKNLAIAKTVDAIADELGKTSAQVATNWVRQRGANVVPIVGARKASQIKDVLAGLDFTLNDDQLRRLNDVSRIDLGFPHDFLGSPRIRGIIYGDRADDIDLPAVTRPR</sequence>
<evidence type="ECO:0000313" key="4">
    <source>
        <dbReference type="Proteomes" id="UP001151081"/>
    </source>
</evidence>
<feature type="domain" description="NADP-dependent oxidoreductase" evidence="2">
    <location>
        <begin position="15"/>
        <end position="311"/>
    </location>
</feature>
<dbReference type="Proteomes" id="UP001151081">
    <property type="component" value="Unassembled WGS sequence"/>
</dbReference>
<dbReference type="FunFam" id="3.20.20.100:FF:000004">
    <property type="entry name" value="Oxidoreductase, aldo/keto reductase"/>
    <property type="match status" value="1"/>
</dbReference>
<dbReference type="GO" id="GO:0016491">
    <property type="term" value="F:oxidoreductase activity"/>
    <property type="evidence" value="ECO:0007669"/>
    <property type="project" value="UniProtKB-KW"/>
</dbReference>
<organism evidence="3 4">
    <name type="scientific">Polyangium jinanense</name>
    <dbReference type="NCBI Taxonomy" id="2829994"/>
    <lineage>
        <taxon>Bacteria</taxon>
        <taxon>Pseudomonadati</taxon>
        <taxon>Myxococcota</taxon>
        <taxon>Polyangia</taxon>
        <taxon>Polyangiales</taxon>
        <taxon>Polyangiaceae</taxon>
        <taxon>Polyangium</taxon>
    </lineage>
</organism>
<keyword evidence="1" id="KW-0560">Oxidoreductase</keyword>
<accession>A0A9X4AS60</accession>
<dbReference type="InterPro" id="IPR050523">
    <property type="entry name" value="AKR_Detox_Biosynth"/>
</dbReference>
<dbReference type="AlphaFoldDB" id="A0A9X4AS60"/>
<comment type="caution">
    <text evidence="3">The sequence shown here is derived from an EMBL/GenBank/DDBJ whole genome shotgun (WGS) entry which is preliminary data.</text>
</comment>
<dbReference type="CDD" id="cd19080">
    <property type="entry name" value="AKR_AKR9A_9B"/>
    <property type="match status" value="1"/>
</dbReference>
<dbReference type="SUPFAM" id="SSF51430">
    <property type="entry name" value="NAD(P)-linked oxidoreductase"/>
    <property type="match status" value="1"/>
</dbReference>
<dbReference type="EMBL" id="JAGTJJ010000003">
    <property type="protein sequence ID" value="MDC3980795.1"/>
    <property type="molecule type" value="Genomic_DNA"/>
</dbReference>
<dbReference type="Pfam" id="PF00248">
    <property type="entry name" value="Aldo_ket_red"/>
    <property type="match status" value="1"/>
</dbReference>
<dbReference type="RefSeq" id="WP_272419411.1">
    <property type="nucleotide sequence ID" value="NZ_JAGTJJ010000003.1"/>
</dbReference>
<evidence type="ECO:0000313" key="3">
    <source>
        <dbReference type="EMBL" id="MDC3980795.1"/>
    </source>
</evidence>
<keyword evidence="4" id="KW-1185">Reference proteome</keyword>
<dbReference type="InterPro" id="IPR036812">
    <property type="entry name" value="NAD(P)_OxRdtase_dom_sf"/>
</dbReference>
<proteinExistence type="predicted"/>
<reference evidence="3 4" key="1">
    <citation type="submission" date="2021-04" db="EMBL/GenBank/DDBJ databases">
        <title>Genome analysis of Polyangium sp.</title>
        <authorList>
            <person name="Li Y."/>
            <person name="Wang J."/>
        </authorList>
    </citation>
    <scope>NUCLEOTIDE SEQUENCE [LARGE SCALE GENOMIC DNA]</scope>
    <source>
        <strain evidence="3 4">SDU14</strain>
    </source>
</reference>
<dbReference type="GO" id="GO:0005829">
    <property type="term" value="C:cytosol"/>
    <property type="evidence" value="ECO:0007669"/>
    <property type="project" value="UniProtKB-ARBA"/>
</dbReference>
<name>A0A9X4AS60_9BACT</name>